<evidence type="ECO:0000313" key="8">
    <source>
        <dbReference type="Proteomes" id="UP001652660"/>
    </source>
</evidence>
<dbReference type="GeneID" id="113716119"/>
<keyword evidence="3 7" id="KW-0479">Metal-binding</keyword>
<protein>
    <submittedName>
        <fullName evidence="9">Cytochrome P450 76T24-like</fullName>
    </submittedName>
</protein>
<accession>A0ABM4W367</accession>
<dbReference type="PRINTS" id="PR00385">
    <property type="entry name" value="P450"/>
</dbReference>
<dbReference type="InterPro" id="IPR001128">
    <property type="entry name" value="Cyt_P450"/>
</dbReference>
<evidence type="ECO:0000256" key="1">
    <source>
        <dbReference type="ARBA" id="ARBA00010617"/>
    </source>
</evidence>
<evidence type="ECO:0000256" key="6">
    <source>
        <dbReference type="ARBA" id="ARBA00023033"/>
    </source>
</evidence>
<dbReference type="SUPFAM" id="SSF48264">
    <property type="entry name" value="Cytochrome P450"/>
    <property type="match status" value="1"/>
</dbReference>
<evidence type="ECO:0000256" key="5">
    <source>
        <dbReference type="ARBA" id="ARBA00023004"/>
    </source>
</evidence>
<dbReference type="RefSeq" id="XP_071926226.1">
    <property type="nucleotide sequence ID" value="XM_072070125.1"/>
</dbReference>
<keyword evidence="8" id="KW-1185">Reference proteome</keyword>
<dbReference type="InterPro" id="IPR002401">
    <property type="entry name" value="Cyt_P450_E_grp-I"/>
</dbReference>
<evidence type="ECO:0000256" key="2">
    <source>
        <dbReference type="ARBA" id="ARBA00022617"/>
    </source>
</evidence>
<dbReference type="InterPro" id="IPR036396">
    <property type="entry name" value="Cyt_P450_sf"/>
</dbReference>
<organism evidence="8 9">
    <name type="scientific">Coffea arabica</name>
    <name type="common">Arabian coffee</name>
    <dbReference type="NCBI Taxonomy" id="13443"/>
    <lineage>
        <taxon>Eukaryota</taxon>
        <taxon>Viridiplantae</taxon>
        <taxon>Streptophyta</taxon>
        <taxon>Embryophyta</taxon>
        <taxon>Tracheophyta</taxon>
        <taxon>Spermatophyta</taxon>
        <taxon>Magnoliopsida</taxon>
        <taxon>eudicotyledons</taxon>
        <taxon>Gunneridae</taxon>
        <taxon>Pentapetalae</taxon>
        <taxon>asterids</taxon>
        <taxon>lamiids</taxon>
        <taxon>Gentianales</taxon>
        <taxon>Rubiaceae</taxon>
        <taxon>Ixoroideae</taxon>
        <taxon>Gardenieae complex</taxon>
        <taxon>Bertiereae - Coffeeae clade</taxon>
        <taxon>Coffeeae</taxon>
        <taxon>Coffea</taxon>
    </lineage>
</organism>
<dbReference type="PRINTS" id="PR00463">
    <property type="entry name" value="EP450I"/>
</dbReference>
<comment type="similarity">
    <text evidence="1 7">Belongs to the cytochrome P450 family.</text>
</comment>
<dbReference type="Gene3D" id="1.10.630.10">
    <property type="entry name" value="Cytochrome P450"/>
    <property type="match status" value="1"/>
</dbReference>
<dbReference type="PANTHER" id="PTHR47950:SF44">
    <property type="entry name" value="CYTOCHROME P450, FAMILY 76, SUBFAMILY C, POLYPEPTIDE 5-RELATED"/>
    <property type="match status" value="1"/>
</dbReference>
<gene>
    <name evidence="9" type="primary">LOC113716119</name>
</gene>
<name>A0ABM4W367_COFAR</name>
<reference evidence="9" key="1">
    <citation type="submission" date="2025-08" db="UniProtKB">
        <authorList>
            <consortium name="RefSeq"/>
        </authorList>
    </citation>
    <scope>IDENTIFICATION</scope>
    <source>
        <tissue evidence="9">Leaves</tissue>
    </source>
</reference>
<dbReference type="PROSITE" id="PS00086">
    <property type="entry name" value="CYTOCHROME_P450"/>
    <property type="match status" value="1"/>
</dbReference>
<dbReference type="Proteomes" id="UP001652660">
    <property type="component" value="Chromosome 11c"/>
</dbReference>
<evidence type="ECO:0000313" key="9">
    <source>
        <dbReference type="RefSeq" id="XP_071926226.1"/>
    </source>
</evidence>
<dbReference type="InterPro" id="IPR017972">
    <property type="entry name" value="Cyt_P450_CS"/>
</dbReference>
<keyword evidence="4 7" id="KW-0560">Oxidoreductase</keyword>
<evidence type="ECO:0000256" key="7">
    <source>
        <dbReference type="RuleBase" id="RU000461"/>
    </source>
</evidence>
<proteinExistence type="inferred from homology"/>
<dbReference type="Pfam" id="PF00067">
    <property type="entry name" value="p450"/>
    <property type="match status" value="1"/>
</dbReference>
<evidence type="ECO:0000256" key="3">
    <source>
        <dbReference type="ARBA" id="ARBA00022723"/>
    </source>
</evidence>
<evidence type="ECO:0000256" key="4">
    <source>
        <dbReference type="ARBA" id="ARBA00023002"/>
    </source>
</evidence>
<keyword evidence="2 7" id="KW-0349">Heme</keyword>
<dbReference type="PANTHER" id="PTHR47950">
    <property type="entry name" value="CYTOCHROME P450, FAMILY 76, SUBFAMILY C, POLYPEPTIDE 5-RELATED"/>
    <property type="match status" value="1"/>
</dbReference>
<sequence length="291" mass="32831">MLAKGTVKKRWCNNFVIMSTIVAIKEEAVDIGAAAFTTSLNFLSNTLFSVDFADYESNASQEVIEIISGVVGIIAKPNLSDFFPMLPAIDPQAFEATSSTVEWAIADLLRNPEKREKARSEIREVVGQHKLVQESDILALPYLKAIVKETFRLHPPVTTVSRYYEADVEIDRYIVPKNTLVLVNIRAIGRDSSLWSNPESFVPERLLDSEIDVKGQHFELLPFGTGRRICPGIPLGDRMVHLMVASFLHTFDWKLEARMRPEDMDMKEKLGITMHKAHSSWNQNVTILVTN</sequence>
<keyword evidence="6 7" id="KW-0503">Monooxygenase</keyword>
<keyword evidence="5 7" id="KW-0408">Iron</keyword>